<proteinExistence type="predicted"/>
<feature type="domain" description="Transcription regulator BetR N-terminal" evidence="1">
    <location>
        <begin position="26"/>
        <end position="74"/>
    </location>
</feature>
<name>A0A212JSG6_9BACT</name>
<evidence type="ECO:0000259" key="1">
    <source>
        <dbReference type="Pfam" id="PF08667"/>
    </source>
</evidence>
<gene>
    <name evidence="2" type="ORF">KL86DYS1_30254</name>
</gene>
<reference evidence="2" key="1">
    <citation type="submission" date="2016-04" db="EMBL/GenBank/DDBJ databases">
        <authorList>
            <person name="Evans L.H."/>
            <person name="Alamgir A."/>
            <person name="Owens N."/>
            <person name="Weber N.D."/>
            <person name="Virtaneva K."/>
            <person name="Barbian K."/>
            <person name="Babar A."/>
            <person name="Rosenke K."/>
        </authorList>
    </citation>
    <scope>NUCLEOTIDE SEQUENCE</scope>
    <source>
        <strain evidence="2">86-1</strain>
    </source>
</reference>
<evidence type="ECO:0000313" key="2">
    <source>
        <dbReference type="EMBL" id="SBW02288.1"/>
    </source>
</evidence>
<sequence>MKESLNQKVVSAIYESLPEKERIIPFLCDLLDLSRESAYRRVRNSIPFTFEEVAAISIKLGISADDIIGQHNNKRAFFDLYLNGTSDPIESYGKLLQNMADISQKLRKANESEMIASSSRIPFAFSMQYENIRKFRYFKWIHQTHEVPINFYLSDLTFPSQLETLYKNYMYNYMRVNNIKFILDKNTFLPTTEEVLYYHKRKLINDNEFLAIQKELLLVVDGIEQLLQTGVNEAGSNIYIYLSALPIESNCAYLEYDGTTCARYWSYTFNPIVVFNKEACTLQKKWLESLLKYSTLITKSNEYLQAEFLNAQRKFITDMTESEV</sequence>
<protein>
    <recommendedName>
        <fullName evidence="1">Transcription regulator BetR N-terminal domain-containing protein</fullName>
    </recommendedName>
</protein>
<accession>A0A212JSG6</accession>
<dbReference type="AlphaFoldDB" id="A0A212JSG6"/>
<dbReference type="EMBL" id="FLUM01000003">
    <property type="protein sequence ID" value="SBW02288.1"/>
    <property type="molecule type" value="Genomic_DNA"/>
</dbReference>
<organism evidence="2">
    <name type="scientific">uncultured Dysgonomonas sp</name>
    <dbReference type="NCBI Taxonomy" id="206096"/>
    <lineage>
        <taxon>Bacteria</taxon>
        <taxon>Pseudomonadati</taxon>
        <taxon>Bacteroidota</taxon>
        <taxon>Bacteroidia</taxon>
        <taxon>Bacteroidales</taxon>
        <taxon>Dysgonomonadaceae</taxon>
        <taxon>Dysgonomonas</taxon>
        <taxon>environmental samples</taxon>
    </lineage>
</organism>
<dbReference type="RefSeq" id="WP_296941982.1">
    <property type="nucleotide sequence ID" value="NZ_LT599032.1"/>
</dbReference>
<dbReference type="Pfam" id="PF08667">
    <property type="entry name" value="BetR"/>
    <property type="match status" value="1"/>
</dbReference>
<dbReference type="InterPro" id="IPR013975">
    <property type="entry name" value="Tscrpt_reg_BetR_N"/>
</dbReference>